<dbReference type="EMBL" id="JAMXLY010000004">
    <property type="protein sequence ID" value="MCO6024643.1"/>
    <property type="molecule type" value="Genomic_DNA"/>
</dbReference>
<feature type="chain" id="PRO_5046625921" evidence="1">
    <location>
        <begin position="21"/>
        <end position="168"/>
    </location>
</feature>
<evidence type="ECO:0000256" key="1">
    <source>
        <dbReference type="SAM" id="SignalP"/>
    </source>
</evidence>
<gene>
    <name evidence="2" type="ORF">NG821_02095</name>
</gene>
<comment type="caution">
    <text evidence="2">The sequence shown here is derived from an EMBL/GenBank/DDBJ whole genome shotgun (WGS) entry which is preliminary data.</text>
</comment>
<dbReference type="Proteomes" id="UP001204015">
    <property type="component" value="Unassembled WGS sequence"/>
</dbReference>
<keyword evidence="1" id="KW-0732">Signal</keyword>
<feature type="signal peptide" evidence="1">
    <location>
        <begin position="1"/>
        <end position="20"/>
    </location>
</feature>
<keyword evidence="3" id="KW-1185">Reference proteome</keyword>
<name>A0ABT1BW61_9BACT</name>
<sequence length="168" mass="19503">MKRPILAIALMLLLAVPASAQDVLKDILKTSSAIAKDTTQNINDRKIAIFKVDELNYMKSKVTPDILANSKDMAFFNKKIKMLNDQSLAMKMFCDLYLKREAECKSKNKDEVKKIFKDATKANPLFDEEDEDLNNSYYNRDDYPLQFVLNCDWTKALEQVRQVDWSKY</sequence>
<proteinExistence type="predicted"/>
<evidence type="ECO:0000313" key="3">
    <source>
        <dbReference type="Proteomes" id="UP001204015"/>
    </source>
</evidence>
<accession>A0ABT1BW61</accession>
<protein>
    <submittedName>
        <fullName evidence="2">Uncharacterized protein</fullName>
    </submittedName>
</protein>
<organism evidence="2 3">
    <name type="scientific">Segatella cerevisiae</name>
    <dbReference type="NCBI Taxonomy" id="2053716"/>
    <lineage>
        <taxon>Bacteria</taxon>
        <taxon>Pseudomonadati</taxon>
        <taxon>Bacteroidota</taxon>
        <taxon>Bacteroidia</taxon>
        <taxon>Bacteroidales</taxon>
        <taxon>Prevotellaceae</taxon>
        <taxon>Segatella</taxon>
    </lineage>
</organism>
<dbReference type="RefSeq" id="WP_252760005.1">
    <property type="nucleotide sequence ID" value="NZ_JAMXLY010000004.1"/>
</dbReference>
<evidence type="ECO:0000313" key="2">
    <source>
        <dbReference type="EMBL" id="MCO6024643.1"/>
    </source>
</evidence>
<reference evidence="2 3" key="1">
    <citation type="submission" date="2022-06" db="EMBL/GenBank/DDBJ databases">
        <title>A taxonomic note on the genus Prevotella: Description of four novel genera and emended description of the genera Hallella and Xylanibacter.</title>
        <authorList>
            <person name="Hitch T.C.A."/>
        </authorList>
    </citation>
    <scope>NUCLEOTIDE SEQUENCE [LARGE SCALE GENOMIC DNA]</scope>
    <source>
        <strain evidence="2 3">DSM 100619</strain>
    </source>
</reference>